<proteinExistence type="predicted"/>
<evidence type="ECO:0000313" key="1">
    <source>
        <dbReference type="EMBL" id="QLQ37086.1"/>
    </source>
</evidence>
<dbReference type="PANTHER" id="PTHR39683:SF4">
    <property type="entry name" value="COENZYME Q-BINDING PROTEIN COQ10 START DOMAIN-CONTAINING PROTEIN"/>
    <property type="match status" value="1"/>
</dbReference>
<dbReference type="InterPro" id="IPR023393">
    <property type="entry name" value="START-like_dom_sf"/>
</dbReference>
<sequence>MADSSTQSIIIGASPDRVAAVICDFPRYPEWTEAVRAAEVVEEYEDGYASQVRFTLDAGVMADDYVLAYEYAEDISRIEWHLVAPSRMQRSQRGSYDLVGNPDGTTMVTYTLEVELSVAMLGMFRRKAEKMIMDAALKQLKRRVETPGAAD</sequence>
<dbReference type="SUPFAM" id="SSF55961">
    <property type="entry name" value="Bet v1-like"/>
    <property type="match status" value="1"/>
</dbReference>
<organism evidence="1 2">
    <name type="scientific">Micromonospora robiginosa</name>
    <dbReference type="NCBI Taxonomy" id="2749844"/>
    <lineage>
        <taxon>Bacteria</taxon>
        <taxon>Bacillati</taxon>
        <taxon>Actinomycetota</taxon>
        <taxon>Actinomycetes</taxon>
        <taxon>Micromonosporales</taxon>
        <taxon>Micromonosporaceae</taxon>
        <taxon>Micromonospora</taxon>
    </lineage>
</organism>
<name>A0A7L6B560_9ACTN</name>
<accession>A0A7L6B560</accession>
<dbReference type="KEGG" id="mfeu:H1D33_28320"/>
<dbReference type="InterPro" id="IPR019587">
    <property type="entry name" value="Polyketide_cyclase/dehydratase"/>
</dbReference>
<dbReference type="PANTHER" id="PTHR39683">
    <property type="entry name" value="CONSERVED PROTEIN TB16.3"/>
    <property type="match status" value="1"/>
</dbReference>
<dbReference type="AlphaFoldDB" id="A0A7L6B560"/>
<gene>
    <name evidence="1" type="ORF">H1D33_28320</name>
</gene>
<dbReference type="Proteomes" id="UP000510844">
    <property type="component" value="Chromosome"/>
</dbReference>
<dbReference type="CDD" id="cd07819">
    <property type="entry name" value="SRPBCC_2"/>
    <property type="match status" value="1"/>
</dbReference>
<reference evidence="1 2" key="2">
    <citation type="journal article" date="2021" name="Mar. Drugs">
        <title>A New Micromonospora Strain with Antibiotic Activity Isolated from the Microbiome of a Mid-Atlantic Deep-Sea Sponge.</title>
        <authorList>
            <person name="Back C.R."/>
            <person name="Stennett H.L."/>
            <person name="Williams S.E."/>
            <person name="Wang L."/>
            <person name="Ojeda Gomez J."/>
            <person name="Abdulle O.M."/>
            <person name="Duffy T."/>
            <person name="Neal C."/>
            <person name="Mantell J."/>
            <person name="Jepson M.A."/>
            <person name="Hendry K.R."/>
            <person name="Powell D."/>
            <person name="Stach J.E.M."/>
            <person name="Essex-Lopresti A.E."/>
            <person name="Willis C.L."/>
            <person name="Curnow P."/>
            <person name="Race P.R."/>
        </authorList>
    </citation>
    <scope>NUCLEOTIDE SEQUENCE [LARGE SCALE GENOMIC DNA]</scope>
    <source>
        <strain evidence="1 2">28ISP2-46</strain>
    </source>
</reference>
<protein>
    <submittedName>
        <fullName evidence="1">SRPBCC family protein</fullName>
    </submittedName>
</protein>
<dbReference type="Gene3D" id="3.30.530.20">
    <property type="match status" value="1"/>
</dbReference>
<evidence type="ECO:0000313" key="2">
    <source>
        <dbReference type="Proteomes" id="UP000510844"/>
    </source>
</evidence>
<reference evidence="2" key="1">
    <citation type="submission" date="2020-07" db="EMBL/GenBank/DDBJ databases">
        <title>A new Micromonospora strain with potent antibiotic activity isolated from the microbiome of a mid-Atlantic deep-sea sponge.</title>
        <authorList>
            <person name="Back C.R."/>
            <person name="Stennett H.L."/>
            <person name="Williams S.E."/>
            <person name="Wang L."/>
            <person name="Ojeda Gomez J."/>
            <person name="Abdulle O.M."/>
            <person name="Duffy T."/>
            <person name="Hendry K.R."/>
            <person name="Powell D."/>
            <person name="Stach J.E."/>
            <person name="Essex-Lopresti A.E."/>
            <person name="Willis C.L."/>
            <person name="Curnow P."/>
            <person name="Race P.R."/>
        </authorList>
    </citation>
    <scope>NUCLEOTIDE SEQUENCE [LARGE SCALE GENOMIC DNA]</scope>
    <source>
        <strain evidence="2">28ISP2-46</strain>
    </source>
</reference>
<keyword evidence="2" id="KW-1185">Reference proteome</keyword>
<dbReference type="EMBL" id="CP059322">
    <property type="protein sequence ID" value="QLQ37086.1"/>
    <property type="molecule type" value="Genomic_DNA"/>
</dbReference>
<dbReference type="Pfam" id="PF10604">
    <property type="entry name" value="Polyketide_cyc2"/>
    <property type="match status" value="1"/>
</dbReference>
<dbReference type="RefSeq" id="WP_181569582.1">
    <property type="nucleotide sequence ID" value="NZ_CP059322.2"/>
</dbReference>